<dbReference type="AlphaFoldDB" id="A0A251VG47"/>
<evidence type="ECO:0000313" key="1">
    <source>
        <dbReference type="EMBL" id="OTG34106.1"/>
    </source>
</evidence>
<protein>
    <submittedName>
        <fullName evidence="1">Uncharacterized protein</fullName>
    </submittedName>
</protein>
<sequence length="57" mass="6822">MRTFIHANVPSYAQSINHEYIHKLLLHTIYDSTHVPFGFLYTYTYKISYTNMKQSVH</sequence>
<organism evidence="1 2">
    <name type="scientific">Helianthus annuus</name>
    <name type="common">Common sunflower</name>
    <dbReference type="NCBI Taxonomy" id="4232"/>
    <lineage>
        <taxon>Eukaryota</taxon>
        <taxon>Viridiplantae</taxon>
        <taxon>Streptophyta</taxon>
        <taxon>Embryophyta</taxon>
        <taxon>Tracheophyta</taxon>
        <taxon>Spermatophyta</taxon>
        <taxon>Magnoliopsida</taxon>
        <taxon>eudicotyledons</taxon>
        <taxon>Gunneridae</taxon>
        <taxon>Pentapetalae</taxon>
        <taxon>asterids</taxon>
        <taxon>campanulids</taxon>
        <taxon>Asterales</taxon>
        <taxon>Asteraceae</taxon>
        <taxon>Asteroideae</taxon>
        <taxon>Heliantheae alliance</taxon>
        <taxon>Heliantheae</taxon>
        <taxon>Helianthus</taxon>
    </lineage>
</organism>
<dbReference type="InParanoid" id="A0A251VG47"/>
<keyword evidence="2" id="KW-1185">Reference proteome</keyword>
<evidence type="ECO:0000313" key="2">
    <source>
        <dbReference type="Proteomes" id="UP000215914"/>
    </source>
</evidence>
<name>A0A251VG47_HELAN</name>
<dbReference type="EMBL" id="CM007891">
    <property type="protein sequence ID" value="OTG34106.1"/>
    <property type="molecule type" value="Genomic_DNA"/>
</dbReference>
<proteinExistence type="predicted"/>
<dbReference type="Proteomes" id="UP000215914">
    <property type="component" value="Chromosome 2"/>
</dbReference>
<accession>A0A251VG47</accession>
<reference evidence="2" key="1">
    <citation type="journal article" date="2017" name="Nature">
        <title>The sunflower genome provides insights into oil metabolism, flowering and Asterid evolution.</title>
        <authorList>
            <person name="Badouin H."/>
            <person name="Gouzy J."/>
            <person name="Grassa C.J."/>
            <person name="Murat F."/>
            <person name="Staton S.E."/>
            <person name="Cottret L."/>
            <person name="Lelandais-Briere C."/>
            <person name="Owens G.L."/>
            <person name="Carrere S."/>
            <person name="Mayjonade B."/>
            <person name="Legrand L."/>
            <person name="Gill N."/>
            <person name="Kane N.C."/>
            <person name="Bowers J.E."/>
            <person name="Hubner S."/>
            <person name="Bellec A."/>
            <person name="Berard A."/>
            <person name="Berges H."/>
            <person name="Blanchet N."/>
            <person name="Boniface M.C."/>
            <person name="Brunel D."/>
            <person name="Catrice O."/>
            <person name="Chaidir N."/>
            <person name="Claudel C."/>
            <person name="Donnadieu C."/>
            <person name="Faraut T."/>
            <person name="Fievet G."/>
            <person name="Helmstetter N."/>
            <person name="King M."/>
            <person name="Knapp S.J."/>
            <person name="Lai Z."/>
            <person name="Le Paslier M.C."/>
            <person name="Lippi Y."/>
            <person name="Lorenzon L."/>
            <person name="Mandel J.R."/>
            <person name="Marage G."/>
            <person name="Marchand G."/>
            <person name="Marquand E."/>
            <person name="Bret-Mestries E."/>
            <person name="Morien E."/>
            <person name="Nambeesan S."/>
            <person name="Nguyen T."/>
            <person name="Pegot-Espagnet P."/>
            <person name="Pouilly N."/>
            <person name="Raftis F."/>
            <person name="Sallet E."/>
            <person name="Schiex T."/>
            <person name="Thomas J."/>
            <person name="Vandecasteele C."/>
            <person name="Vares D."/>
            <person name="Vear F."/>
            <person name="Vautrin S."/>
            <person name="Crespi M."/>
            <person name="Mangin B."/>
            <person name="Burke J.M."/>
            <person name="Salse J."/>
            <person name="Munos S."/>
            <person name="Vincourt P."/>
            <person name="Rieseberg L.H."/>
            <person name="Langlade N.B."/>
        </authorList>
    </citation>
    <scope>NUCLEOTIDE SEQUENCE [LARGE SCALE GENOMIC DNA]</scope>
    <source>
        <strain evidence="2">cv. SF193</strain>
    </source>
</reference>
<gene>
    <name evidence="1" type="ORF">HannXRQ_Chr02g0042071</name>
</gene>